<protein>
    <submittedName>
        <fullName evidence="1">Uncharacterized protein</fullName>
    </submittedName>
</protein>
<reference evidence="1" key="1">
    <citation type="submission" date="2024-09" db="EMBL/GenBank/DDBJ databases">
        <title>Black Yeasts Isolated from many extreme environments.</title>
        <authorList>
            <person name="Coleine C."/>
            <person name="Stajich J.E."/>
            <person name="Selbmann L."/>
        </authorList>
    </citation>
    <scope>NUCLEOTIDE SEQUENCE</scope>
    <source>
        <strain evidence="1">CCFEE 5737</strain>
    </source>
</reference>
<dbReference type="Proteomes" id="UP001186974">
    <property type="component" value="Unassembled WGS sequence"/>
</dbReference>
<name>A0ACC3DE95_9PEZI</name>
<accession>A0ACC3DE95</accession>
<dbReference type="EMBL" id="JAWDJW010005891">
    <property type="protein sequence ID" value="KAK3066329.1"/>
    <property type="molecule type" value="Genomic_DNA"/>
</dbReference>
<evidence type="ECO:0000313" key="2">
    <source>
        <dbReference type="Proteomes" id="UP001186974"/>
    </source>
</evidence>
<feature type="non-terminal residue" evidence="1">
    <location>
        <position position="151"/>
    </location>
</feature>
<comment type="caution">
    <text evidence="1">The sequence shown here is derived from an EMBL/GenBank/DDBJ whole genome shotgun (WGS) entry which is preliminary data.</text>
</comment>
<keyword evidence="2" id="KW-1185">Reference proteome</keyword>
<gene>
    <name evidence="1" type="ORF">LTS18_001813</name>
</gene>
<evidence type="ECO:0000313" key="1">
    <source>
        <dbReference type="EMBL" id="KAK3066329.1"/>
    </source>
</evidence>
<proteinExistence type="predicted"/>
<sequence>MSGGAKAGLAFGIIFALAGLAFLVLFCYRRKKRNSKMDQKLGDEKSAHQQQRQQHQQPNMPVLSPPVGTSLRSTESLNAPRLSLRPVTEFSPNFMGNNKRSSNLGAMAAAGASTHDESQGLQPAGASAWARRGEQHHANDPNNPFGNHAET</sequence>
<organism evidence="1 2">
    <name type="scientific">Coniosporium uncinatum</name>
    <dbReference type="NCBI Taxonomy" id="93489"/>
    <lineage>
        <taxon>Eukaryota</taxon>
        <taxon>Fungi</taxon>
        <taxon>Dikarya</taxon>
        <taxon>Ascomycota</taxon>
        <taxon>Pezizomycotina</taxon>
        <taxon>Dothideomycetes</taxon>
        <taxon>Dothideomycetes incertae sedis</taxon>
        <taxon>Coniosporium</taxon>
    </lineage>
</organism>